<dbReference type="InterPro" id="IPR006875">
    <property type="entry name" value="Sarcoglycan"/>
</dbReference>
<evidence type="ECO:0000256" key="11">
    <source>
        <dbReference type="ARBA" id="ARBA00023136"/>
    </source>
</evidence>
<dbReference type="OrthoDB" id="65789at2759"/>
<dbReference type="InterPro" id="IPR004172">
    <property type="entry name" value="L27_dom"/>
</dbReference>
<feature type="domain" description="PDZ" evidence="20">
    <location>
        <begin position="429"/>
        <end position="508"/>
    </location>
</feature>
<dbReference type="PROSITE" id="PS50106">
    <property type="entry name" value="PDZ"/>
    <property type="match status" value="1"/>
</dbReference>
<name>A0A8B8D6E0_CRAVI</name>
<dbReference type="SUPFAM" id="SSF101288">
    <property type="entry name" value="L27 domain"/>
    <property type="match status" value="1"/>
</dbReference>
<evidence type="ECO:0000256" key="14">
    <source>
        <dbReference type="ARBA" id="ARBA00023212"/>
    </source>
</evidence>
<evidence type="ECO:0000256" key="3">
    <source>
        <dbReference type="ARBA" id="ARBA00007014"/>
    </source>
</evidence>
<dbReference type="Pfam" id="PF04790">
    <property type="entry name" value="Sarcoglycan_1"/>
    <property type="match status" value="1"/>
</dbReference>
<dbReference type="InterPro" id="IPR036034">
    <property type="entry name" value="PDZ_sf"/>
</dbReference>
<keyword evidence="5 15" id="KW-0728">SH3 domain</keyword>
<keyword evidence="14" id="KW-0206">Cytoskeleton</keyword>
<dbReference type="InterPro" id="IPR008144">
    <property type="entry name" value="Guanylate_kin-like_dom"/>
</dbReference>
<evidence type="ECO:0000256" key="2">
    <source>
        <dbReference type="ARBA" id="ARBA00004274"/>
    </source>
</evidence>
<evidence type="ECO:0000259" key="21">
    <source>
        <dbReference type="PROSITE" id="PS51022"/>
    </source>
</evidence>
<dbReference type="InterPro" id="IPR001452">
    <property type="entry name" value="SH3_domain"/>
</dbReference>
<dbReference type="InterPro" id="IPR001478">
    <property type="entry name" value="PDZ"/>
</dbReference>
<feature type="domain" description="L27" evidence="21">
    <location>
        <begin position="344"/>
        <end position="403"/>
    </location>
</feature>
<feature type="transmembrane region" description="Helical" evidence="17">
    <location>
        <begin position="55"/>
        <end position="82"/>
    </location>
</feature>
<dbReference type="Pfam" id="PF00595">
    <property type="entry name" value="PDZ"/>
    <property type="match status" value="1"/>
</dbReference>
<feature type="domain" description="Guanylate kinase-like" evidence="19">
    <location>
        <begin position="640"/>
        <end position="834"/>
    </location>
</feature>
<evidence type="ECO:0000313" key="22">
    <source>
        <dbReference type="Proteomes" id="UP000694844"/>
    </source>
</evidence>
<dbReference type="InterPro" id="IPR036892">
    <property type="entry name" value="L27_dom_sf"/>
</dbReference>
<evidence type="ECO:0000256" key="5">
    <source>
        <dbReference type="ARBA" id="ARBA00022443"/>
    </source>
</evidence>
<keyword evidence="13" id="KW-0325">Glycoprotein</keyword>
<dbReference type="SMART" id="SM00569">
    <property type="entry name" value="L27"/>
    <property type="match status" value="2"/>
</dbReference>
<evidence type="ECO:0000256" key="8">
    <source>
        <dbReference type="ARBA" id="ARBA00022692"/>
    </source>
</evidence>
<dbReference type="InterPro" id="IPR036028">
    <property type="entry name" value="SH3-like_dom_sf"/>
</dbReference>
<evidence type="ECO:0000259" key="20">
    <source>
        <dbReference type="PROSITE" id="PS50106"/>
    </source>
</evidence>
<dbReference type="InterPro" id="IPR008145">
    <property type="entry name" value="GK/Ca_channel_bsu"/>
</dbReference>
<dbReference type="Pfam" id="PF00625">
    <property type="entry name" value="Guanylate_kin"/>
    <property type="match status" value="1"/>
</dbReference>
<dbReference type="GO" id="GO:0042383">
    <property type="term" value="C:sarcolemma"/>
    <property type="evidence" value="ECO:0007669"/>
    <property type="project" value="UniProtKB-SubCell"/>
</dbReference>
<evidence type="ECO:0000256" key="1">
    <source>
        <dbReference type="ARBA" id="ARBA00004245"/>
    </source>
</evidence>
<dbReference type="CDD" id="cd00071">
    <property type="entry name" value="GMPK"/>
    <property type="match status" value="1"/>
</dbReference>
<dbReference type="Gene3D" id="3.40.50.300">
    <property type="entry name" value="P-loop containing nucleotide triphosphate hydrolases"/>
    <property type="match status" value="1"/>
</dbReference>
<keyword evidence="7" id="KW-0963">Cytoplasm</keyword>
<dbReference type="InterPro" id="IPR027417">
    <property type="entry name" value="P-loop_NTPase"/>
</dbReference>
<evidence type="ECO:0000259" key="19">
    <source>
        <dbReference type="PROSITE" id="PS50052"/>
    </source>
</evidence>
<evidence type="ECO:0000256" key="6">
    <source>
        <dbReference type="ARBA" id="ARBA00022475"/>
    </source>
</evidence>
<dbReference type="SUPFAM" id="SSF50156">
    <property type="entry name" value="PDZ domain-like"/>
    <property type="match status" value="1"/>
</dbReference>
<keyword evidence="11 17" id="KW-0472">Membrane</keyword>
<evidence type="ECO:0000256" key="7">
    <source>
        <dbReference type="ARBA" id="ARBA00022490"/>
    </source>
</evidence>
<evidence type="ECO:0000256" key="17">
    <source>
        <dbReference type="SAM" id="Phobius"/>
    </source>
</evidence>
<dbReference type="Gene3D" id="1.10.287.650">
    <property type="entry name" value="L27 domain"/>
    <property type="match status" value="1"/>
</dbReference>
<dbReference type="Pfam" id="PF02828">
    <property type="entry name" value="L27"/>
    <property type="match status" value="1"/>
</dbReference>
<dbReference type="CDD" id="cd10832">
    <property type="entry name" value="PDZ_MPP6-MPP2-like"/>
    <property type="match status" value="1"/>
</dbReference>
<dbReference type="SUPFAM" id="SSF50044">
    <property type="entry name" value="SH3-domain"/>
    <property type="match status" value="1"/>
</dbReference>
<feature type="compositionally biased region" description="Basic and acidic residues" evidence="16">
    <location>
        <begin position="675"/>
        <end position="687"/>
    </location>
</feature>
<dbReference type="GO" id="GO:0016012">
    <property type="term" value="C:sarcoglycan complex"/>
    <property type="evidence" value="ECO:0007669"/>
    <property type="project" value="InterPro"/>
</dbReference>
<keyword evidence="8 17" id="KW-0812">Transmembrane</keyword>
<dbReference type="Gene3D" id="2.30.42.10">
    <property type="match status" value="1"/>
</dbReference>
<evidence type="ECO:0000313" key="23">
    <source>
        <dbReference type="RefSeq" id="XP_022323702.1"/>
    </source>
</evidence>
<dbReference type="RefSeq" id="XP_022323702.1">
    <property type="nucleotide sequence ID" value="XM_022467994.1"/>
</dbReference>
<dbReference type="PANTHER" id="PTHR23122">
    <property type="entry name" value="MEMBRANE-ASSOCIATED GUANYLATE KINASE MAGUK"/>
    <property type="match status" value="1"/>
</dbReference>
<reference evidence="23" key="1">
    <citation type="submission" date="2025-08" db="UniProtKB">
        <authorList>
            <consortium name="RefSeq"/>
        </authorList>
    </citation>
    <scope>IDENTIFICATION</scope>
    <source>
        <tissue evidence="23">Whole sample</tissue>
    </source>
</reference>
<accession>A0A8B8D6E0</accession>
<dbReference type="PROSITE" id="PS51022">
    <property type="entry name" value="L27"/>
    <property type="match status" value="1"/>
</dbReference>
<evidence type="ECO:0000256" key="9">
    <source>
        <dbReference type="ARBA" id="ARBA00022968"/>
    </source>
</evidence>
<dbReference type="PROSITE" id="PS50002">
    <property type="entry name" value="SH3"/>
    <property type="match status" value="1"/>
</dbReference>
<dbReference type="PROSITE" id="PS50052">
    <property type="entry name" value="GUANYLATE_KINASE_2"/>
    <property type="match status" value="1"/>
</dbReference>
<evidence type="ECO:0000256" key="12">
    <source>
        <dbReference type="ARBA" id="ARBA00023157"/>
    </source>
</evidence>
<keyword evidence="6" id="KW-1003">Cell membrane</keyword>
<dbReference type="GO" id="GO:0005856">
    <property type="term" value="C:cytoskeleton"/>
    <property type="evidence" value="ECO:0007669"/>
    <property type="project" value="UniProtKB-SubCell"/>
</dbReference>
<dbReference type="Proteomes" id="UP000694844">
    <property type="component" value="Chromosome 3"/>
</dbReference>
<comment type="similarity">
    <text evidence="4">Belongs to the sarcoglycan beta/delta/gamma/zeta family.</text>
</comment>
<evidence type="ECO:0000256" key="13">
    <source>
        <dbReference type="ARBA" id="ARBA00023180"/>
    </source>
</evidence>
<keyword evidence="9" id="KW-0735">Signal-anchor</keyword>
<comment type="subcellular location">
    <subcellularLocation>
        <location evidence="2">Cell membrane</location>
        <location evidence="2">Sarcolemma</location>
        <topology evidence="2">Single-pass type II membrane protein</topology>
    </subcellularLocation>
    <subcellularLocation>
        <location evidence="1">Cytoplasm</location>
        <location evidence="1">Cytoskeleton</location>
    </subcellularLocation>
</comment>
<evidence type="ECO:0000256" key="4">
    <source>
        <dbReference type="ARBA" id="ARBA00007574"/>
    </source>
</evidence>
<protein>
    <submittedName>
        <fullName evidence="23">MAGUK p55 subfamily member 6-like</fullName>
    </submittedName>
</protein>
<dbReference type="GeneID" id="111124804"/>
<keyword evidence="22" id="KW-1185">Reference proteome</keyword>
<organism evidence="22 23">
    <name type="scientific">Crassostrea virginica</name>
    <name type="common">Eastern oyster</name>
    <dbReference type="NCBI Taxonomy" id="6565"/>
    <lineage>
        <taxon>Eukaryota</taxon>
        <taxon>Metazoa</taxon>
        <taxon>Spiralia</taxon>
        <taxon>Lophotrochozoa</taxon>
        <taxon>Mollusca</taxon>
        <taxon>Bivalvia</taxon>
        <taxon>Autobranchia</taxon>
        <taxon>Pteriomorphia</taxon>
        <taxon>Ostreida</taxon>
        <taxon>Ostreoidea</taxon>
        <taxon>Ostreidae</taxon>
        <taxon>Crassostrea</taxon>
    </lineage>
</organism>
<evidence type="ECO:0000259" key="18">
    <source>
        <dbReference type="PROSITE" id="PS50002"/>
    </source>
</evidence>
<dbReference type="CDD" id="cd11862">
    <property type="entry name" value="SH3_MPP"/>
    <property type="match status" value="1"/>
</dbReference>
<evidence type="ECO:0000256" key="15">
    <source>
        <dbReference type="PROSITE-ProRule" id="PRU00192"/>
    </source>
</evidence>
<evidence type="ECO:0000256" key="10">
    <source>
        <dbReference type="ARBA" id="ARBA00022989"/>
    </source>
</evidence>
<keyword evidence="12" id="KW-1015">Disulfide bond</keyword>
<dbReference type="SMART" id="SM00228">
    <property type="entry name" value="PDZ"/>
    <property type="match status" value="1"/>
</dbReference>
<gene>
    <name evidence="23" type="primary">LOC111124804</name>
</gene>
<dbReference type="SMART" id="SM00326">
    <property type="entry name" value="SH3"/>
    <property type="match status" value="1"/>
</dbReference>
<proteinExistence type="inferred from homology"/>
<evidence type="ECO:0000256" key="16">
    <source>
        <dbReference type="SAM" id="MobiDB-lite"/>
    </source>
</evidence>
<dbReference type="SMART" id="SM00072">
    <property type="entry name" value="GuKc"/>
    <property type="match status" value="1"/>
</dbReference>
<feature type="domain" description="SH3" evidence="18">
    <location>
        <begin position="514"/>
        <end position="585"/>
    </location>
</feature>
<comment type="similarity">
    <text evidence="3">Belongs to the MAGUK family.</text>
</comment>
<dbReference type="Pfam" id="PF07653">
    <property type="entry name" value="SH3_2"/>
    <property type="match status" value="1"/>
</dbReference>
<dbReference type="Gene3D" id="2.30.30.40">
    <property type="entry name" value="SH3 Domains"/>
    <property type="match status" value="1"/>
</dbReference>
<dbReference type="SUPFAM" id="SSF52540">
    <property type="entry name" value="P-loop containing nucleoside triphosphate hydrolases"/>
    <property type="match status" value="1"/>
</dbReference>
<dbReference type="InterPro" id="IPR050716">
    <property type="entry name" value="MAGUK"/>
</dbReference>
<sequence>MDLDATPDHHGGLRSGRYMVRHRVNREHSSNFNAGYINIDEQYLHKTGVRGRKAYFLYGLVFILIALTLLNILMTAGILYMLKMTTAGVEMLEFIPENNLLRFLADTTMPSVRLFQGGIGSRHSSLLEFDSNQQIILNTSTPKKKDVEGVLSAEKIQFQSLDEFLVEDLVSETKIFSTKSQKWTNVENPGINLHVPSLELASGHLTSRPEVDRLVMEGDNIYLKGMEGFNVTSQNEHLHINVGRSLHIQSKVGNINIDALDHVFINKNTPNSSPFSPETNITVYKVCVCLPTVAIHKLKSNLEEIGDIVEADQSDLDFLKKFLSNPGLKSLLQTKDKLEDDNPLEPVTDESAGKLATDAVNVLGPSLDDNEQAQELEDILSNPHIGALLRAHDDVADRNYGDEIEEDSQLFSPPPPLSMFSGLPDQVRLVGIRREKNAPLGITVKIDERAELVIARILAGSMIDKQGLLHVGDVIKEVNGIPVGTPEQLMDIIRSTDQGITLKIVQNFTEHQPQAQKYVKAHFNYDPQRDRLIPCKDAGLPFKNGDILHIMSTEDPNWWQAKIVTEDGDGLTGLIPAEQLEEKRQAYVQPDYDYSKSSLFCGLKKRKQKTIKYTTRNHKDFDKCNITIYEEVTRMPPFQRKTLVLVGANHVGRRSMKERLIRDDPRRFGAVMPHTSREPRQGEEHGKGYFFDSRQNMEADIKAGKFLEYGEFNGNLYGTKLDSIHYTVQQGKMCVLDVNPTSLKVLKNAEYMPYIVFLAAPSADVQRQMWEEGRRRGVAGKKGQGQVEMRSEKDFLRTVEESAQIERVYKQYFDLTLVNDDFEETYRELKKALSDLSAATQWVPVDWVY</sequence>
<feature type="region of interest" description="Disordered" evidence="16">
    <location>
        <begin position="669"/>
        <end position="688"/>
    </location>
</feature>
<dbReference type="KEGG" id="cvn:111124804"/>
<keyword evidence="10 17" id="KW-1133">Transmembrane helix</keyword>
<dbReference type="InterPro" id="IPR014775">
    <property type="entry name" value="L27_C"/>
</dbReference>
<dbReference type="AlphaFoldDB" id="A0A8B8D6E0"/>